<keyword evidence="2 5" id="KW-0560">Oxidoreductase</keyword>
<dbReference type="InterPro" id="IPR029510">
    <property type="entry name" value="Ald_DH_CS_GLU"/>
</dbReference>
<dbReference type="Gene3D" id="3.40.605.10">
    <property type="entry name" value="Aldehyde Dehydrogenase, Chain A, domain 1"/>
    <property type="match status" value="1"/>
</dbReference>
<dbReference type="InterPro" id="IPR015590">
    <property type="entry name" value="Aldehyde_DH_dom"/>
</dbReference>
<dbReference type="SUPFAM" id="SSF53720">
    <property type="entry name" value="ALDH-like"/>
    <property type="match status" value="1"/>
</dbReference>
<comment type="similarity">
    <text evidence="1 5">Belongs to the aldehyde dehydrogenase family.</text>
</comment>
<dbReference type="InterPro" id="IPR016160">
    <property type="entry name" value="Ald_DH_CS_CYS"/>
</dbReference>
<dbReference type="InterPro" id="IPR016162">
    <property type="entry name" value="Ald_DH_N"/>
</dbReference>
<dbReference type="Gene3D" id="3.40.309.10">
    <property type="entry name" value="Aldehyde Dehydrogenase, Chain A, domain 2"/>
    <property type="match status" value="1"/>
</dbReference>
<accession>A0AAD5U9Q8</accession>
<dbReference type="CDD" id="cd07093">
    <property type="entry name" value="ALDH_F8_HMSADH"/>
    <property type="match status" value="1"/>
</dbReference>
<protein>
    <submittedName>
        <fullName evidence="7">Aldehyde dehydrogenase 8 member A1</fullName>
    </submittedName>
</protein>
<sequence>MVLAKLENYINGTFQAPSSQNYIESYNPAIGKAFLGWSTTKRSLRSEIMLKIAHLIEEKLEDFAVAESRDQGKPIKLAREVDIPRAVYNFKFFATYILHLESKATEIDGIATNYVQRTPVGVAALISPWNLPLYLLTWKIAPAIAYGCTCVCKPSEFTSHTAYLLCKVMSQAGLPAGVVNMVFGNGVNAGEALVNHPNVDVVSFTGGTLTGSRIASNCAPKFKKVSLELGGKNANIIFADCNFEEAVNTTVRSSFSNQGEICLCGSRIFVEESIYEKFIESFIEKTKKLKVGDPSDASTNLGAIVSKEHLEKIQFYVDLAKQEGGKIVHGGERITVSCKSFINGKETDETTNGWYFSPTIITGLSPSHRVCQEEIFGPVVTVVPFKTEEEVLEYANGTEYGLSSSVWSENGRKAKRIAEKLQVGTVWINCWMIRDLNMPFGGVKASGLGREGSAYSLEFFSEEKTICMAN</sequence>
<dbReference type="PANTHER" id="PTHR43720:SF2">
    <property type="entry name" value="2-AMINOMUCONIC SEMIALDEHYDE DEHYDROGENASE"/>
    <property type="match status" value="1"/>
</dbReference>
<comment type="caution">
    <text evidence="7">The sequence shown here is derived from an EMBL/GenBank/DDBJ whole genome shotgun (WGS) entry which is preliminary data.</text>
</comment>
<evidence type="ECO:0000256" key="4">
    <source>
        <dbReference type="PROSITE-ProRule" id="PRU10007"/>
    </source>
</evidence>
<dbReference type="InterPro" id="IPR016163">
    <property type="entry name" value="Ald_DH_C"/>
</dbReference>
<name>A0AAD5U9Q8_9FUNG</name>
<evidence type="ECO:0000256" key="5">
    <source>
        <dbReference type="RuleBase" id="RU003345"/>
    </source>
</evidence>
<dbReference type="EMBL" id="JADGJW010000054">
    <property type="protein sequence ID" value="KAJ3225722.1"/>
    <property type="molecule type" value="Genomic_DNA"/>
</dbReference>
<gene>
    <name evidence="7" type="primary">ALDH8A1</name>
    <name evidence="7" type="ORF">HK099_006335</name>
</gene>
<dbReference type="PANTHER" id="PTHR43720">
    <property type="entry name" value="2-AMINOMUCONIC SEMIALDEHYDE DEHYDROGENASE"/>
    <property type="match status" value="1"/>
</dbReference>
<dbReference type="FunFam" id="3.40.605.10:FF:000007">
    <property type="entry name" value="NAD/NADP-dependent betaine aldehyde dehydrogenase"/>
    <property type="match status" value="1"/>
</dbReference>
<dbReference type="GO" id="GO:0016620">
    <property type="term" value="F:oxidoreductase activity, acting on the aldehyde or oxo group of donors, NAD or NADP as acceptor"/>
    <property type="evidence" value="ECO:0007669"/>
    <property type="project" value="InterPro"/>
</dbReference>
<evidence type="ECO:0000256" key="2">
    <source>
        <dbReference type="ARBA" id="ARBA00023002"/>
    </source>
</evidence>
<evidence type="ECO:0000259" key="6">
    <source>
        <dbReference type="Pfam" id="PF00171"/>
    </source>
</evidence>
<feature type="domain" description="Aldehyde dehydrogenase" evidence="6">
    <location>
        <begin position="30"/>
        <end position="466"/>
    </location>
</feature>
<evidence type="ECO:0000256" key="1">
    <source>
        <dbReference type="ARBA" id="ARBA00009986"/>
    </source>
</evidence>
<evidence type="ECO:0000256" key="3">
    <source>
        <dbReference type="ARBA" id="ARBA00023027"/>
    </source>
</evidence>
<dbReference type="Pfam" id="PF00171">
    <property type="entry name" value="Aldedh"/>
    <property type="match status" value="1"/>
</dbReference>
<evidence type="ECO:0000313" key="7">
    <source>
        <dbReference type="EMBL" id="KAJ3225722.1"/>
    </source>
</evidence>
<evidence type="ECO:0000313" key="8">
    <source>
        <dbReference type="Proteomes" id="UP001211065"/>
    </source>
</evidence>
<dbReference type="InterPro" id="IPR016161">
    <property type="entry name" value="Ald_DH/histidinol_DH"/>
</dbReference>
<reference evidence="7" key="1">
    <citation type="submission" date="2020-05" db="EMBL/GenBank/DDBJ databases">
        <title>Phylogenomic resolution of chytrid fungi.</title>
        <authorList>
            <person name="Stajich J.E."/>
            <person name="Amses K."/>
            <person name="Simmons R."/>
            <person name="Seto K."/>
            <person name="Myers J."/>
            <person name="Bonds A."/>
            <person name="Quandt C.A."/>
            <person name="Barry K."/>
            <person name="Liu P."/>
            <person name="Grigoriev I."/>
            <person name="Longcore J.E."/>
            <person name="James T.Y."/>
        </authorList>
    </citation>
    <scope>NUCLEOTIDE SEQUENCE</scope>
    <source>
        <strain evidence="7">JEL0476</strain>
    </source>
</reference>
<keyword evidence="3" id="KW-0520">NAD</keyword>
<dbReference type="AlphaFoldDB" id="A0AAD5U9Q8"/>
<feature type="active site" evidence="4">
    <location>
        <position position="228"/>
    </location>
</feature>
<dbReference type="FunFam" id="3.40.309.10:FF:000012">
    <property type="entry name" value="Betaine aldehyde dehydrogenase"/>
    <property type="match status" value="1"/>
</dbReference>
<keyword evidence="8" id="KW-1185">Reference proteome</keyword>
<proteinExistence type="inferred from homology"/>
<dbReference type="PROSITE" id="PS00687">
    <property type="entry name" value="ALDEHYDE_DEHYDR_GLU"/>
    <property type="match status" value="1"/>
</dbReference>
<organism evidence="7 8">
    <name type="scientific">Clydaea vesicula</name>
    <dbReference type="NCBI Taxonomy" id="447962"/>
    <lineage>
        <taxon>Eukaryota</taxon>
        <taxon>Fungi</taxon>
        <taxon>Fungi incertae sedis</taxon>
        <taxon>Chytridiomycota</taxon>
        <taxon>Chytridiomycota incertae sedis</taxon>
        <taxon>Chytridiomycetes</taxon>
        <taxon>Lobulomycetales</taxon>
        <taxon>Lobulomycetaceae</taxon>
        <taxon>Clydaea</taxon>
    </lineage>
</organism>
<dbReference type="Proteomes" id="UP001211065">
    <property type="component" value="Unassembled WGS sequence"/>
</dbReference>
<dbReference type="PROSITE" id="PS00070">
    <property type="entry name" value="ALDEHYDE_DEHYDR_CYS"/>
    <property type="match status" value="1"/>
</dbReference>